<sequence>MAKKYVPEGAFLACDKGTSPSTLRVSNNKNTTIYSVPMASELDFLPFFNIKPMGLCTNPLKWATGVSCLPTIVTGWQQPKDGVKINGSRMLLEDSFCNCIFGGKINIFFDRAAAVSYGVGEGKMPTDYIKEGFDWVADQNKKSREMRDQMLPDWMKPVTGVGDWFNDLGTGLVEGAVNGVVGLGETIYQVGQDPVGTAEALGGMVSDGWNATTKGLENAWDWASKGDNWANAAEGAWNWASDGQNWADAGNAAWEGTKNAAGWVAENPRKIGTTVGEFVPDAVAAVYSGGTSLAATAGKTVLKEGAEAVVEKTVKEVAEEAVEQGVKKGADDVVEAGAKKGIAETMEQLAKKEGGDIAKVTDGVADDIIELAPGSKGNWNKALNGTLKPNSKYKVGDKIYETDELGRVNRVSGKLELGKIGRNGYQQGKSVTLKGGTKGVDEGGHLIGHQFKGAGEQINYVPMKGTLNQGAWKKMEADWAKALKDGKNVEVDMKPIYQGTSQRPVGFKVTETINGVKKTYNYIN</sequence>
<dbReference type="EMBL" id="FQWT01000003">
    <property type="protein sequence ID" value="SHH32628.1"/>
    <property type="molecule type" value="Genomic_DNA"/>
</dbReference>
<dbReference type="OrthoDB" id="603864at2"/>
<dbReference type="Pfam" id="PF14107">
    <property type="entry name" value="DUF4280"/>
    <property type="match status" value="1"/>
</dbReference>
<accession>A0A1M5S2W4</accession>
<dbReference type="InterPro" id="IPR044929">
    <property type="entry name" value="DNA/RNA_non-sp_Endonuclease_sf"/>
</dbReference>
<protein>
    <recommendedName>
        <fullName evidence="1">Type VII secretion system protein EssD-like domain-containing protein</fullName>
    </recommendedName>
</protein>
<evidence type="ECO:0000313" key="2">
    <source>
        <dbReference type="EMBL" id="SHH32628.1"/>
    </source>
</evidence>
<dbReference type="InterPro" id="IPR044927">
    <property type="entry name" value="Endonuclea_NS_2"/>
</dbReference>
<organism evidence="2 3">
    <name type="scientific">Chryseobacterium oranimense</name>
    <dbReference type="NCBI Taxonomy" id="421058"/>
    <lineage>
        <taxon>Bacteria</taxon>
        <taxon>Pseudomonadati</taxon>
        <taxon>Bacteroidota</taxon>
        <taxon>Flavobacteriia</taxon>
        <taxon>Flavobacteriales</taxon>
        <taxon>Weeksellaceae</taxon>
        <taxon>Chryseobacterium group</taxon>
        <taxon>Chryseobacterium</taxon>
    </lineage>
</organism>
<dbReference type="eggNOG" id="COG1864">
    <property type="taxonomic scope" value="Bacteria"/>
</dbReference>
<dbReference type="STRING" id="421058.SAMN05421866_2611"/>
<dbReference type="AlphaFoldDB" id="A0A1M5S2W4"/>
<dbReference type="Proteomes" id="UP000184047">
    <property type="component" value="Unassembled WGS sequence"/>
</dbReference>
<dbReference type="Pfam" id="PF13930">
    <property type="entry name" value="Endonuclea_NS_2"/>
    <property type="match status" value="1"/>
</dbReference>
<dbReference type="Gene3D" id="3.40.570.10">
    <property type="entry name" value="Extracellular Endonuclease, subunit A"/>
    <property type="match status" value="1"/>
</dbReference>
<feature type="domain" description="Type VII secretion system protein EssD-like" evidence="1">
    <location>
        <begin position="389"/>
        <end position="514"/>
    </location>
</feature>
<dbReference type="InterPro" id="IPR025460">
    <property type="entry name" value="DUF4280"/>
</dbReference>
<dbReference type="eggNOG" id="COG3209">
    <property type="taxonomic scope" value="Bacteria"/>
</dbReference>
<gene>
    <name evidence="2" type="ORF">SAMN05421866_2611</name>
</gene>
<name>A0A1M5S2W4_9FLAO</name>
<evidence type="ECO:0000259" key="1">
    <source>
        <dbReference type="Pfam" id="PF13930"/>
    </source>
</evidence>
<reference evidence="3" key="1">
    <citation type="submission" date="2016-11" db="EMBL/GenBank/DDBJ databases">
        <authorList>
            <person name="Varghese N."/>
            <person name="Submissions S."/>
        </authorList>
    </citation>
    <scope>NUCLEOTIDE SEQUENCE [LARGE SCALE GENOMIC DNA]</scope>
    <source>
        <strain evidence="3">DSM 19055</strain>
    </source>
</reference>
<evidence type="ECO:0000313" key="3">
    <source>
        <dbReference type="Proteomes" id="UP000184047"/>
    </source>
</evidence>
<proteinExistence type="predicted"/>
<dbReference type="RefSeq" id="WP_073063501.1">
    <property type="nucleotide sequence ID" value="NZ_FQWT01000003.1"/>
</dbReference>
<keyword evidence="3" id="KW-1185">Reference proteome</keyword>